<evidence type="ECO:0000313" key="2">
    <source>
        <dbReference type="Proteomes" id="UP000178114"/>
    </source>
</evidence>
<dbReference type="AlphaFoldDB" id="A0A1F5WY42"/>
<name>A0A1F5WY42_9BACT</name>
<accession>A0A1F5WY42</accession>
<organism evidence="1 2">
    <name type="scientific">Candidatus Giovannonibacteria bacterium RIFCSPLOWO2_01_FULL_45_34</name>
    <dbReference type="NCBI Taxonomy" id="1798351"/>
    <lineage>
        <taxon>Bacteria</taxon>
        <taxon>Candidatus Giovannoniibacteriota</taxon>
    </lineage>
</organism>
<reference evidence="1 2" key="1">
    <citation type="journal article" date="2016" name="Nat. Commun.">
        <title>Thousands of microbial genomes shed light on interconnected biogeochemical processes in an aquifer system.</title>
        <authorList>
            <person name="Anantharaman K."/>
            <person name="Brown C.T."/>
            <person name="Hug L.A."/>
            <person name="Sharon I."/>
            <person name="Castelle C.J."/>
            <person name="Probst A.J."/>
            <person name="Thomas B.C."/>
            <person name="Singh A."/>
            <person name="Wilkins M.J."/>
            <person name="Karaoz U."/>
            <person name="Brodie E.L."/>
            <person name="Williams K.H."/>
            <person name="Hubbard S.S."/>
            <person name="Banfield J.F."/>
        </authorList>
    </citation>
    <scope>NUCLEOTIDE SEQUENCE [LARGE SCALE GENOMIC DNA]</scope>
</reference>
<comment type="caution">
    <text evidence="1">The sequence shown here is derived from an EMBL/GenBank/DDBJ whole genome shotgun (WGS) entry which is preliminary data.</text>
</comment>
<dbReference type="STRING" id="1798351.A2930_00935"/>
<proteinExistence type="predicted"/>
<dbReference type="EMBL" id="MFID01000033">
    <property type="protein sequence ID" value="OGF80576.1"/>
    <property type="molecule type" value="Genomic_DNA"/>
</dbReference>
<sequence>MNKYIHNWQTECRKSNITQDFFNWVICPHNSRIFLYQIIAGLTPFVNMSWRKKIKIPLLSGVLML</sequence>
<evidence type="ECO:0000313" key="1">
    <source>
        <dbReference type="EMBL" id="OGF80576.1"/>
    </source>
</evidence>
<gene>
    <name evidence="1" type="ORF">A2930_00935</name>
</gene>
<protein>
    <submittedName>
        <fullName evidence="1">Uncharacterized protein</fullName>
    </submittedName>
</protein>
<dbReference type="Proteomes" id="UP000178114">
    <property type="component" value="Unassembled WGS sequence"/>
</dbReference>